<keyword evidence="5" id="KW-0233">DNA recombination</keyword>
<comment type="caution">
    <text evidence="9">The sequence shown here is derived from an EMBL/GenBank/DDBJ whole genome shotgun (WGS) entry which is preliminary data.</text>
</comment>
<dbReference type="InterPro" id="IPR002104">
    <property type="entry name" value="Integrase_catalytic"/>
</dbReference>
<evidence type="ECO:0000256" key="6">
    <source>
        <dbReference type="PROSITE-ProRule" id="PRU01248"/>
    </source>
</evidence>
<dbReference type="PANTHER" id="PTHR30349">
    <property type="entry name" value="PHAGE INTEGRASE-RELATED"/>
    <property type="match status" value="1"/>
</dbReference>
<dbReference type="InterPro" id="IPR010998">
    <property type="entry name" value="Integrase_recombinase_N"/>
</dbReference>
<dbReference type="InterPro" id="IPR050090">
    <property type="entry name" value="Tyrosine_recombinase_XerCD"/>
</dbReference>
<accession>A0A9D2QSI0</accession>
<dbReference type="InterPro" id="IPR013762">
    <property type="entry name" value="Integrase-like_cat_sf"/>
</dbReference>
<dbReference type="PROSITE" id="PS51900">
    <property type="entry name" value="CB"/>
    <property type="match status" value="1"/>
</dbReference>
<dbReference type="PANTHER" id="PTHR30349:SF41">
    <property type="entry name" value="INTEGRASE_RECOMBINASE PROTEIN MJ0367-RELATED"/>
    <property type="match status" value="1"/>
</dbReference>
<dbReference type="GO" id="GO:0003677">
    <property type="term" value="F:DNA binding"/>
    <property type="evidence" value="ECO:0007669"/>
    <property type="project" value="UniProtKB-UniRule"/>
</dbReference>
<gene>
    <name evidence="9" type="ORF">H9914_01115</name>
</gene>
<reference evidence="9" key="1">
    <citation type="journal article" date="2021" name="PeerJ">
        <title>Extensive microbial diversity within the chicken gut microbiome revealed by metagenomics and culture.</title>
        <authorList>
            <person name="Gilroy R."/>
            <person name="Ravi A."/>
            <person name="Getino M."/>
            <person name="Pursley I."/>
            <person name="Horton D.L."/>
            <person name="Alikhan N.F."/>
            <person name="Baker D."/>
            <person name="Gharbi K."/>
            <person name="Hall N."/>
            <person name="Watson M."/>
            <person name="Adriaenssens E.M."/>
            <person name="Foster-Nyarko E."/>
            <person name="Jarju S."/>
            <person name="Secka A."/>
            <person name="Antonio M."/>
            <person name="Oren A."/>
            <person name="Chaudhuri R.R."/>
            <person name="La Ragione R."/>
            <person name="Hildebrand F."/>
            <person name="Pallen M.J."/>
        </authorList>
    </citation>
    <scope>NUCLEOTIDE SEQUENCE</scope>
    <source>
        <strain evidence="9">ChiBcec6-4105</strain>
    </source>
</reference>
<dbReference type="GO" id="GO:0006310">
    <property type="term" value="P:DNA recombination"/>
    <property type="evidence" value="ECO:0007669"/>
    <property type="project" value="UniProtKB-KW"/>
</dbReference>
<evidence type="ECO:0000256" key="3">
    <source>
        <dbReference type="ARBA" id="ARBA00022908"/>
    </source>
</evidence>
<dbReference type="InterPro" id="IPR044068">
    <property type="entry name" value="CB"/>
</dbReference>
<dbReference type="Gene3D" id="1.10.150.130">
    <property type="match status" value="1"/>
</dbReference>
<dbReference type="PROSITE" id="PS51898">
    <property type="entry name" value="TYR_RECOMBINASE"/>
    <property type="match status" value="1"/>
</dbReference>
<feature type="domain" description="Tyr recombinase" evidence="7">
    <location>
        <begin position="123"/>
        <end position="312"/>
    </location>
</feature>
<evidence type="ECO:0000256" key="2">
    <source>
        <dbReference type="ARBA" id="ARBA00008857"/>
    </source>
</evidence>
<keyword evidence="4 6" id="KW-0238">DNA-binding</keyword>
<reference evidence="9" key="2">
    <citation type="submission" date="2021-04" db="EMBL/GenBank/DDBJ databases">
        <authorList>
            <person name="Gilroy R."/>
        </authorList>
    </citation>
    <scope>NUCLEOTIDE SEQUENCE</scope>
    <source>
        <strain evidence="9">ChiBcec6-4105</strain>
    </source>
</reference>
<dbReference type="EMBL" id="DWUY01000020">
    <property type="protein sequence ID" value="HJD27590.1"/>
    <property type="molecule type" value="Genomic_DNA"/>
</dbReference>
<dbReference type="AlphaFoldDB" id="A0A9D2QSI0"/>
<evidence type="ECO:0000256" key="1">
    <source>
        <dbReference type="ARBA" id="ARBA00003283"/>
    </source>
</evidence>
<name>A0A9D2QSI0_9FIRM</name>
<dbReference type="SUPFAM" id="SSF56349">
    <property type="entry name" value="DNA breaking-rejoining enzymes"/>
    <property type="match status" value="1"/>
</dbReference>
<dbReference type="InterPro" id="IPR011010">
    <property type="entry name" value="DNA_brk_join_enz"/>
</dbReference>
<organism evidence="9 10">
    <name type="scientific">Candidatus Blautia avicola</name>
    <dbReference type="NCBI Taxonomy" id="2838483"/>
    <lineage>
        <taxon>Bacteria</taxon>
        <taxon>Bacillati</taxon>
        <taxon>Bacillota</taxon>
        <taxon>Clostridia</taxon>
        <taxon>Lachnospirales</taxon>
        <taxon>Lachnospiraceae</taxon>
        <taxon>Blautia</taxon>
    </lineage>
</organism>
<feature type="domain" description="Core-binding (CB)" evidence="8">
    <location>
        <begin position="10"/>
        <end position="99"/>
    </location>
</feature>
<protein>
    <submittedName>
        <fullName evidence="9">Site-specific integrase</fullName>
    </submittedName>
</protein>
<comment type="similarity">
    <text evidence="2">Belongs to the 'phage' integrase family.</text>
</comment>
<proteinExistence type="inferred from homology"/>
<evidence type="ECO:0000313" key="9">
    <source>
        <dbReference type="EMBL" id="HJD27590.1"/>
    </source>
</evidence>
<evidence type="ECO:0000313" key="10">
    <source>
        <dbReference type="Proteomes" id="UP000823892"/>
    </source>
</evidence>
<comment type="function">
    <text evidence="1">Site-specific tyrosine recombinase, which acts by catalyzing the cutting and rejoining of the recombining DNA molecules.</text>
</comment>
<dbReference type="Proteomes" id="UP000823892">
    <property type="component" value="Unassembled WGS sequence"/>
</dbReference>
<dbReference type="InterPro" id="IPR004107">
    <property type="entry name" value="Integrase_SAM-like_N"/>
</dbReference>
<keyword evidence="3" id="KW-0229">DNA integration</keyword>
<dbReference type="GO" id="GO:0015074">
    <property type="term" value="P:DNA integration"/>
    <property type="evidence" value="ECO:0007669"/>
    <property type="project" value="UniProtKB-KW"/>
</dbReference>
<evidence type="ECO:0000256" key="4">
    <source>
        <dbReference type="ARBA" id="ARBA00023125"/>
    </source>
</evidence>
<evidence type="ECO:0000259" key="8">
    <source>
        <dbReference type="PROSITE" id="PS51900"/>
    </source>
</evidence>
<evidence type="ECO:0000259" key="7">
    <source>
        <dbReference type="PROSITE" id="PS51898"/>
    </source>
</evidence>
<dbReference type="Gene3D" id="1.10.443.10">
    <property type="entry name" value="Intergrase catalytic core"/>
    <property type="match status" value="1"/>
</dbReference>
<sequence>MRKNKQKPKKMFFIYTKDFFNHLRSELHSERTIETYCQSLNAFRIYLYETYSKTVDQITIDFVTEEVIREFLSSVADSNSVGTRNVRLSGIKAYLKYAATRDMELVPLQISISAVKHKKTYPKRHNWLDKADIELILAQPPQTKIGIRDRFIILFLFSTGARLAEMRSVQLKDVIINEKYPYIRITGKGNKPRIVPIPEDSFLKNYKYYCHLYHPKENPDDYLFYPTAKGGREMMSEDNVQRILKKYGDAARCSNPKLPSIHPHLLRHSYGAQLYRLGVSLPEIAKLLGHEDISTTEIYAETDPEMAAEAISKMLGKQPVRKWDFLTEDEKLKILGLK</sequence>
<dbReference type="Pfam" id="PF02899">
    <property type="entry name" value="Phage_int_SAM_1"/>
    <property type="match status" value="1"/>
</dbReference>
<dbReference type="Pfam" id="PF00589">
    <property type="entry name" value="Phage_integrase"/>
    <property type="match status" value="1"/>
</dbReference>
<evidence type="ECO:0000256" key="5">
    <source>
        <dbReference type="ARBA" id="ARBA00023172"/>
    </source>
</evidence>